<dbReference type="EMBL" id="CP063458">
    <property type="protein sequence ID" value="QOV87758.1"/>
    <property type="molecule type" value="Genomic_DNA"/>
</dbReference>
<evidence type="ECO:0000313" key="3">
    <source>
        <dbReference type="EMBL" id="QOV87758.1"/>
    </source>
</evidence>
<keyword evidence="4" id="KW-1185">Reference proteome</keyword>
<accession>A0A7M2WQI5</accession>
<dbReference type="CDD" id="cd03134">
    <property type="entry name" value="GATase1_PfpI_like"/>
    <property type="match status" value="1"/>
</dbReference>
<dbReference type="KEGG" id="hbs:IPV69_15865"/>
<evidence type="ECO:0000256" key="1">
    <source>
        <dbReference type="ARBA" id="ARBA00008542"/>
    </source>
</evidence>
<proteinExistence type="inferred from homology"/>
<gene>
    <name evidence="3" type="ORF">IPV69_15865</name>
</gene>
<dbReference type="SUPFAM" id="SSF52317">
    <property type="entry name" value="Class I glutamine amidotransferase-like"/>
    <property type="match status" value="1"/>
</dbReference>
<dbReference type="PANTHER" id="PTHR42733:SF13">
    <property type="entry name" value="DJ-1_PFPI DOMAIN-CONTAINING PROTEIN"/>
    <property type="match status" value="1"/>
</dbReference>
<dbReference type="Gene3D" id="3.40.50.880">
    <property type="match status" value="1"/>
</dbReference>
<organism evidence="3 4">
    <name type="scientific">Humisphaera borealis</name>
    <dbReference type="NCBI Taxonomy" id="2807512"/>
    <lineage>
        <taxon>Bacteria</taxon>
        <taxon>Pseudomonadati</taxon>
        <taxon>Planctomycetota</taxon>
        <taxon>Phycisphaerae</taxon>
        <taxon>Tepidisphaerales</taxon>
        <taxon>Tepidisphaeraceae</taxon>
        <taxon>Humisphaera</taxon>
    </lineage>
</organism>
<dbReference type="NCBIfam" id="TIGR01382">
    <property type="entry name" value="PfpI"/>
    <property type="match status" value="1"/>
</dbReference>
<dbReference type="PROSITE" id="PS51276">
    <property type="entry name" value="PEPTIDASE_C56_PFPI"/>
    <property type="match status" value="1"/>
</dbReference>
<protein>
    <submittedName>
        <fullName evidence="3">Type 1 glutamine amidotransferase</fullName>
    </submittedName>
</protein>
<dbReference type="InterPro" id="IPR002818">
    <property type="entry name" value="DJ-1/PfpI"/>
</dbReference>
<dbReference type="Proteomes" id="UP000593765">
    <property type="component" value="Chromosome"/>
</dbReference>
<dbReference type="Pfam" id="PF01965">
    <property type="entry name" value="DJ-1_PfpI"/>
    <property type="match status" value="1"/>
</dbReference>
<feature type="domain" description="DJ-1/PfpI" evidence="2">
    <location>
        <begin position="3"/>
        <end position="165"/>
    </location>
</feature>
<reference evidence="3 4" key="1">
    <citation type="submission" date="2020-10" db="EMBL/GenBank/DDBJ databases">
        <title>Wide distribution of Phycisphaera-like planctomycetes from WD2101 soil group in peatlands and genome analysis of the first cultivated representative.</title>
        <authorList>
            <person name="Dedysh S.N."/>
            <person name="Beletsky A.V."/>
            <person name="Ivanova A."/>
            <person name="Kulichevskaya I.S."/>
            <person name="Suzina N.E."/>
            <person name="Philippov D.A."/>
            <person name="Rakitin A.L."/>
            <person name="Mardanov A.V."/>
            <person name="Ravin N.V."/>
        </authorList>
    </citation>
    <scope>NUCLEOTIDE SEQUENCE [LARGE SCALE GENOMIC DNA]</scope>
    <source>
        <strain evidence="3 4">M1803</strain>
    </source>
</reference>
<evidence type="ECO:0000259" key="2">
    <source>
        <dbReference type="Pfam" id="PF01965"/>
    </source>
</evidence>
<dbReference type="InterPro" id="IPR006286">
    <property type="entry name" value="C56_PfpI-like"/>
</dbReference>
<evidence type="ECO:0000313" key="4">
    <source>
        <dbReference type="Proteomes" id="UP000593765"/>
    </source>
</evidence>
<keyword evidence="3" id="KW-0315">Glutamine amidotransferase</keyword>
<dbReference type="RefSeq" id="WP_206290668.1">
    <property type="nucleotide sequence ID" value="NZ_CP063458.1"/>
</dbReference>
<dbReference type="InterPro" id="IPR029062">
    <property type="entry name" value="Class_I_gatase-like"/>
</dbReference>
<sequence>MAKICILVEKIYEDLELQYPRLRLKEAGHTVDVVGPKAGETYIGKHGYPQKAEKAAADVKASDYALIVIPGGTSPDHMRRSGDMVKLVRDAAAKGIPMAAICHGPWMLCSTDALKGRRCTSYMSIVHDVVNAGGKWVDEECVVDGPIITARTPDDLPAFSNAILELVSTGKATGVKGKPIAPTWVIETLTKEQLG</sequence>
<dbReference type="AlphaFoldDB" id="A0A7M2WQI5"/>
<dbReference type="PANTHER" id="PTHR42733">
    <property type="entry name" value="DJ-1 PROTEIN"/>
    <property type="match status" value="1"/>
</dbReference>
<name>A0A7M2WQI5_9BACT</name>
<comment type="similarity">
    <text evidence="1">Belongs to the peptidase C56 family.</text>
</comment>